<keyword evidence="3" id="KW-0732">Signal</keyword>
<keyword evidence="6" id="KW-1185">Reference proteome</keyword>
<dbReference type="GO" id="GO:0019433">
    <property type="term" value="P:triglyceride catabolic process"/>
    <property type="evidence" value="ECO:0007669"/>
    <property type="project" value="TreeGrafter"/>
</dbReference>
<evidence type="ECO:0000256" key="3">
    <source>
        <dbReference type="SAM" id="SignalP"/>
    </source>
</evidence>
<reference evidence="5 6" key="1">
    <citation type="submission" date="2020-08" db="EMBL/GenBank/DDBJ databases">
        <title>Genomic Encyclopedia of Type Strains, Phase IV (KMG-IV): sequencing the most valuable type-strain genomes for metagenomic binning, comparative biology and taxonomic classification.</title>
        <authorList>
            <person name="Goeker M."/>
        </authorList>
    </citation>
    <scope>NUCLEOTIDE SEQUENCE [LARGE SCALE GENOMIC DNA]</scope>
    <source>
        <strain evidence="5 6">DSM 44197</strain>
    </source>
</reference>
<evidence type="ECO:0000256" key="2">
    <source>
        <dbReference type="PIRSR" id="PIRSR637460-2"/>
    </source>
</evidence>
<dbReference type="InterPro" id="IPR037460">
    <property type="entry name" value="SEST-like"/>
</dbReference>
<dbReference type="Pfam" id="PF13472">
    <property type="entry name" value="Lipase_GDSL_2"/>
    <property type="match status" value="1"/>
</dbReference>
<comment type="caution">
    <text evidence="5">The sequence shown here is derived from an EMBL/GenBank/DDBJ whole genome shotgun (WGS) entry which is preliminary data.</text>
</comment>
<feature type="signal peptide" evidence="3">
    <location>
        <begin position="1"/>
        <end position="25"/>
    </location>
</feature>
<dbReference type="PANTHER" id="PTHR37981:SF1">
    <property type="entry name" value="SGNH HYDROLASE-TYPE ESTERASE DOMAIN-CONTAINING PROTEIN"/>
    <property type="match status" value="1"/>
</dbReference>
<evidence type="ECO:0000313" key="5">
    <source>
        <dbReference type="EMBL" id="MBA8956354.1"/>
    </source>
</evidence>
<feature type="active site" description="Nucleophile" evidence="1">
    <location>
        <position position="37"/>
    </location>
</feature>
<feature type="disulfide bond" evidence="2">
    <location>
        <begin position="118"/>
        <end position="126"/>
    </location>
</feature>
<dbReference type="InterPro" id="IPR036514">
    <property type="entry name" value="SGNH_hydro_sf"/>
</dbReference>
<evidence type="ECO:0000313" key="6">
    <source>
        <dbReference type="Proteomes" id="UP000572680"/>
    </source>
</evidence>
<sequence>MRLSPALPVAIAALAAALLPAPAAAAQVREYVAMGDSYSSGTGAGDYTDIACTRSRNAYPARWAAANAPGAFRFVACGGARIPDVQNAQLPALTSTTELVSISIGGNDSGFASTMISCRYFSTTACQNALRNAAVFVRTELPGRLDGLYTAIRTRAPRARVVVLGYPYLYREGGVCAGMNATKRELINDGSDQLNAVIADRARAAGFAFADARPAFAGHEICTADEWIDGGNVHPTAEGHAKGYLPAFAAATGG</sequence>
<name>A0A7W3QR42_ACTNM</name>
<proteinExistence type="predicted"/>
<dbReference type="Proteomes" id="UP000572680">
    <property type="component" value="Unassembled WGS sequence"/>
</dbReference>
<dbReference type="SUPFAM" id="SSF52266">
    <property type="entry name" value="SGNH hydrolase"/>
    <property type="match status" value="1"/>
</dbReference>
<dbReference type="InterPro" id="IPR013830">
    <property type="entry name" value="SGNH_hydro"/>
</dbReference>
<feature type="disulfide bond" evidence="2">
    <location>
        <begin position="176"/>
        <end position="222"/>
    </location>
</feature>
<gene>
    <name evidence="5" type="ORF">HNR61_008036</name>
</gene>
<dbReference type="GO" id="GO:0004806">
    <property type="term" value="F:triacylglycerol lipase activity"/>
    <property type="evidence" value="ECO:0007669"/>
    <property type="project" value="TreeGrafter"/>
</dbReference>
<keyword evidence="2" id="KW-1015">Disulfide bond</keyword>
<feature type="disulfide bond" evidence="2">
    <location>
        <begin position="52"/>
        <end position="77"/>
    </location>
</feature>
<feature type="active site" evidence="1">
    <location>
        <position position="234"/>
    </location>
</feature>
<feature type="chain" id="PRO_5031405323" evidence="3">
    <location>
        <begin position="26"/>
        <end position="254"/>
    </location>
</feature>
<feature type="domain" description="SGNH hydrolase-type esterase" evidence="4">
    <location>
        <begin position="33"/>
        <end position="241"/>
    </location>
</feature>
<dbReference type="PANTHER" id="PTHR37981">
    <property type="entry name" value="LIPASE 2"/>
    <property type="match status" value="1"/>
</dbReference>
<dbReference type="EMBL" id="JACJIA010000015">
    <property type="protein sequence ID" value="MBA8956354.1"/>
    <property type="molecule type" value="Genomic_DNA"/>
</dbReference>
<accession>A0A7W3QR42</accession>
<dbReference type="Gene3D" id="3.40.50.1110">
    <property type="entry name" value="SGNH hydrolase"/>
    <property type="match status" value="1"/>
</dbReference>
<dbReference type="AlphaFoldDB" id="A0A7W3QR42"/>
<evidence type="ECO:0000256" key="1">
    <source>
        <dbReference type="PIRSR" id="PIRSR637460-1"/>
    </source>
</evidence>
<dbReference type="RefSeq" id="WP_182848274.1">
    <property type="nucleotide sequence ID" value="NZ_BAAALP010000044.1"/>
</dbReference>
<organism evidence="5 6">
    <name type="scientific">Actinomadura namibiensis</name>
    <dbReference type="NCBI Taxonomy" id="182080"/>
    <lineage>
        <taxon>Bacteria</taxon>
        <taxon>Bacillati</taxon>
        <taxon>Actinomycetota</taxon>
        <taxon>Actinomycetes</taxon>
        <taxon>Streptosporangiales</taxon>
        <taxon>Thermomonosporaceae</taxon>
        <taxon>Actinomadura</taxon>
    </lineage>
</organism>
<protein>
    <submittedName>
        <fullName evidence="5">Lysophospholipase L1-like esterase</fullName>
    </submittedName>
</protein>
<dbReference type="CDD" id="cd01823">
    <property type="entry name" value="SEST_like"/>
    <property type="match status" value="1"/>
</dbReference>
<evidence type="ECO:0000259" key="4">
    <source>
        <dbReference type="Pfam" id="PF13472"/>
    </source>
</evidence>